<comment type="caution">
    <text evidence="1">The sequence shown here is derived from an EMBL/GenBank/DDBJ whole genome shotgun (WGS) entry which is preliminary data.</text>
</comment>
<keyword evidence="2" id="KW-1185">Reference proteome</keyword>
<reference evidence="1" key="1">
    <citation type="submission" date="2022-10" db="EMBL/GenBank/DDBJ databases">
        <title>Tapping the CABI collections for fungal endophytes: first genome assemblies for Collariella, Neodidymelliopsis, Ascochyta clinopodiicola, Didymella pomorum, Didymosphaeria variabile, Neocosmospora piperis and Neocucurbitaria cava.</title>
        <authorList>
            <person name="Hill R."/>
        </authorList>
    </citation>
    <scope>NUCLEOTIDE SEQUENCE</scope>
    <source>
        <strain evidence="1">IMI 360193</strain>
    </source>
</reference>
<dbReference type="EMBL" id="JAPEUV010000106">
    <property type="protein sequence ID" value="KAJ4332900.1"/>
    <property type="molecule type" value="Genomic_DNA"/>
</dbReference>
<dbReference type="AlphaFoldDB" id="A0A9W8WTS1"/>
<sequence length="83" mass="9222">MDRFVIHTLLHSIEVQIQTLKRLTRSLQEATPSAREELIGVSRLVEDTAKYFGSDAAIRQHSIDTKFAGRKALDEARGTAGVV</sequence>
<protein>
    <submittedName>
        <fullName evidence="1">Uncharacterized protein</fullName>
    </submittedName>
</protein>
<dbReference type="Proteomes" id="UP001140562">
    <property type="component" value="Unassembled WGS sequence"/>
</dbReference>
<organism evidence="1 2">
    <name type="scientific">Didymella glomerata</name>
    <dbReference type="NCBI Taxonomy" id="749621"/>
    <lineage>
        <taxon>Eukaryota</taxon>
        <taxon>Fungi</taxon>
        <taxon>Dikarya</taxon>
        <taxon>Ascomycota</taxon>
        <taxon>Pezizomycotina</taxon>
        <taxon>Dothideomycetes</taxon>
        <taxon>Pleosporomycetidae</taxon>
        <taxon>Pleosporales</taxon>
        <taxon>Pleosporineae</taxon>
        <taxon>Didymellaceae</taxon>
        <taxon>Didymella</taxon>
    </lineage>
</organism>
<dbReference type="OrthoDB" id="3731753at2759"/>
<name>A0A9W8WTS1_9PLEO</name>
<proteinExistence type="predicted"/>
<evidence type="ECO:0000313" key="2">
    <source>
        <dbReference type="Proteomes" id="UP001140562"/>
    </source>
</evidence>
<gene>
    <name evidence="1" type="ORF">N0V87_008030</name>
</gene>
<evidence type="ECO:0000313" key="1">
    <source>
        <dbReference type="EMBL" id="KAJ4332900.1"/>
    </source>
</evidence>
<accession>A0A9W8WTS1</accession>